<dbReference type="RefSeq" id="WP_202056323.1">
    <property type="nucleotide sequence ID" value="NZ_JAEQMY010000004.1"/>
</dbReference>
<evidence type="ECO:0000256" key="1">
    <source>
        <dbReference type="SAM" id="SignalP"/>
    </source>
</evidence>
<keyword evidence="3" id="KW-0378">Hydrolase</keyword>
<dbReference type="PANTHER" id="PTHR43283:SF7">
    <property type="entry name" value="BETA-LACTAMASE-RELATED DOMAIN-CONTAINING PROTEIN"/>
    <property type="match status" value="1"/>
</dbReference>
<dbReference type="SUPFAM" id="SSF56601">
    <property type="entry name" value="beta-lactamase/transpeptidase-like"/>
    <property type="match status" value="1"/>
</dbReference>
<dbReference type="Pfam" id="PF00144">
    <property type="entry name" value="Beta-lactamase"/>
    <property type="match status" value="1"/>
</dbReference>
<sequence>MLSLSSLHPRNLALTLCLMAAGALGASAQPAPPPAASAPDRKLIEDTVARAGDLPNLRSFIVSHNGTVLAEQAFRGPRPDRPTNIKSASKTIMSALVGIAIDRGILQGVDQPVASILAQSIPAEADPRVRQITIGHLLSMRAGLERTSGRNYGAWISSGNWVRDALARPFVDEPGGRMLYSTGSSHLLSAALTRASKRSTLELAREWLGGPLDIRIAPWTRDPQGIYLGGNEMALSPRALLRFGEMYRQGGVIDGKRVVSENWIRESWTPRTSSPFTGDSYGYGWFMREMRGHMAHYAWGFGGQMLYVIPSLGLTVVMTSDPTSPSREDNHIGQLHALVADGLVPALLPKPEHRTGSIAPTDPAPMP</sequence>
<feature type="domain" description="Beta-lactamase-related" evidence="2">
    <location>
        <begin position="59"/>
        <end position="336"/>
    </location>
</feature>
<proteinExistence type="predicted"/>
<dbReference type="InterPro" id="IPR001466">
    <property type="entry name" value="Beta-lactam-related"/>
</dbReference>
<feature type="signal peptide" evidence="1">
    <location>
        <begin position="1"/>
        <end position="28"/>
    </location>
</feature>
<evidence type="ECO:0000313" key="3">
    <source>
        <dbReference type="EMBL" id="MBL0403264.1"/>
    </source>
</evidence>
<dbReference type="InterPro" id="IPR050789">
    <property type="entry name" value="Diverse_Enzym_Activities"/>
</dbReference>
<accession>A0A936ZB06</accession>
<keyword evidence="1" id="KW-0732">Signal</keyword>
<feature type="chain" id="PRO_5038118056" evidence="1">
    <location>
        <begin position="29"/>
        <end position="367"/>
    </location>
</feature>
<dbReference type="Gene3D" id="3.40.710.10">
    <property type="entry name" value="DD-peptidase/beta-lactamase superfamily"/>
    <property type="match status" value="1"/>
</dbReference>
<comment type="caution">
    <text evidence="3">The sequence shown here is derived from an EMBL/GenBank/DDBJ whole genome shotgun (WGS) entry which is preliminary data.</text>
</comment>
<reference evidence="3" key="1">
    <citation type="submission" date="2021-01" db="EMBL/GenBank/DDBJ databases">
        <title>Microvirga sp.</title>
        <authorList>
            <person name="Kim M.K."/>
        </authorList>
    </citation>
    <scope>NUCLEOTIDE SEQUENCE</scope>
    <source>
        <strain evidence="3">5420S-16</strain>
    </source>
</reference>
<protein>
    <submittedName>
        <fullName evidence="3">Serine hydrolase</fullName>
    </submittedName>
</protein>
<dbReference type="AlphaFoldDB" id="A0A936ZB06"/>
<name>A0A936ZB06_9HYPH</name>
<dbReference type="Proteomes" id="UP000605848">
    <property type="component" value="Unassembled WGS sequence"/>
</dbReference>
<gene>
    <name evidence="3" type="ORF">JKG68_04740</name>
</gene>
<dbReference type="GO" id="GO:0016787">
    <property type="term" value="F:hydrolase activity"/>
    <property type="evidence" value="ECO:0007669"/>
    <property type="project" value="UniProtKB-KW"/>
</dbReference>
<dbReference type="InterPro" id="IPR012338">
    <property type="entry name" value="Beta-lactam/transpept-like"/>
</dbReference>
<dbReference type="PANTHER" id="PTHR43283">
    <property type="entry name" value="BETA-LACTAMASE-RELATED"/>
    <property type="match status" value="1"/>
</dbReference>
<evidence type="ECO:0000313" key="4">
    <source>
        <dbReference type="Proteomes" id="UP000605848"/>
    </source>
</evidence>
<organism evidence="3 4">
    <name type="scientific">Microvirga aerilata</name>
    <dbReference type="NCBI Taxonomy" id="670292"/>
    <lineage>
        <taxon>Bacteria</taxon>
        <taxon>Pseudomonadati</taxon>
        <taxon>Pseudomonadota</taxon>
        <taxon>Alphaproteobacteria</taxon>
        <taxon>Hyphomicrobiales</taxon>
        <taxon>Methylobacteriaceae</taxon>
        <taxon>Microvirga</taxon>
    </lineage>
</organism>
<dbReference type="EMBL" id="JAEQMY010000004">
    <property type="protein sequence ID" value="MBL0403264.1"/>
    <property type="molecule type" value="Genomic_DNA"/>
</dbReference>
<keyword evidence="4" id="KW-1185">Reference proteome</keyword>
<evidence type="ECO:0000259" key="2">
    <source>
        <dbReference type="Pfam" id="PF00144"/>
    </source>
</evidence>